<protein>
    <submittedName>
        <fullName evidence="2">Uncharacterized protein</fullName>
    </submittedName>
</protein>
<evidence type="ECO:0000256" key="1">
    <source>
        <dbReference type="SAM" id="Phobius"/>
    </source>
</evidence>
<evidence type="ECO:0000313" key="3">
    <source>
        <dbReference type="Proteomes" id="UP001222027"/>
    </source>
</evidence>
<dbReference type="EMBL" id="JAQQAF010000002">
    <property type="protein sequence ID" value="KAJ8505785.1"/>
    <property type="molecule type" value="Genomic_DNA"/>
</dbReference>
<organism evidence="2 3">
    <name type="scientific">Ensete ventricosum</name>
    <name type="common">Abyssinian banana</name>
    <name type="synonym">Musa ensete</name>
    <dbReference type="NCBI Taxonomy" id="4639"/>
    <lineage>
        <taxon>Eukaryota</taxon>
        <taxon>Viridiplantae</taxon>
        <taxon>Streptophyta</taxon>
        <taxon>Embryophyta</taxon>
        <taxon>Tracheophyta</taxon>
        <taxon>Spermatophyta</taxon>
        <taxon>Magnoliopsida</taxon>
        <taxon>Liliopsida</taxon>
        <taxon>Zingiberales</taxon>
        <taxon>Musaceae</taxon>
        <taxon>Ensete</taxon>
    </lineage>
</organism>
<keyword evidence="1" id="KW-0812">Transmembrane</keyword>
<accession>A0AAV8RTN4</accession>
<proteinExistence type="predicted"/>
<feature type="transmembrane region" description="Helical" evidence="1">
    <location>
        <begin position="23"/>
        <end position="44"/>
    </location>
</feature>
<sequence>MQEAAAKKNLMSTSRTHFFSGDVVMASIMAALLSLMKLLVLFCCSHIARLLHPKVDSSGLGQSIKGRQDRRRWRMPLSREDWLSWSACNLLCIGRISDILSSNTPKKHFMISSLFHDGRRLEVTIACMTETHNLSNTCSTQVEPVQHHLTVSMQLRCCAIRIVHHTPLRDMRLTGFDD</sequence>
<gene>
    <name evidence="2" type="ORF">OPV22_006671</name>
</gene>
<comment type="caution">
    <text evidence="2">The sequence shown here is derived from an EMBL/GenBank/DDBJ whole genome shotgun (WGS) entry which is preliminary data.</text>
</comment>
<evidence type="ECO:0000313" key="2">
    <source>
        <dbReference type="EMBL" id="KAJ8505785.1"/>
    </source>
</evidence>
<reference evidence="2 3" key="1">
    <citation type="submission" date="2022-12" db="EMBL/GenBank/DDBJ databases">
        <title>Chromosome-scale assembly of the Ensete ventricosum genome.</title>
        <authorList>
            <person name="Dussert Y."/>
            <person name="Stocks J."/>
            <person name="Wendawek A."/>
            <person name="Woldeyes F."/>
            <person name="Nichols R.A."/>
            <person name="Borrell J.S."/>
        </authorList>
    </citation>
    <scope>NUCLEOTIDE SEQUENCE [LARGE SCALE GENOMIC DNA]</scope>
    <source>
        <strain evidence="3">cv. Maze</strain>
        <tissue evidence="2">Seeds</tissue>
    </source>
</reference>
<keyword evidence="1" id="KW-0472">Membrane</keyword>
<keyword evidence="3" id="KW-1185">Reference proteome</keyword>
<dbReference type="AlphaFoldDB" id="A0AAV8RTN4"/>
<dbReference type="Proteomes" id="UP001222027">
    <property type="component" value="Unassembled WGS sequence"/>
</dbReference>
<keyword evidence="1" id="KW-1133">Transmembrane helix</keyword>
<name>A0AAV8RTN4_ENSVE</name>